<gene>
    <name evidence="6" type="ORF">EB796_025182</name>
</gene>
<keyword evidence="2" id="KW-0378">Hydrolase</keyword>
<evidence type="ECO:0000256" key="3">
    <source>
        <dbReference type="ARBA" id="ARBA00022806"/>
    </source>
</evidence>
<dbReference type="GO" id="GO:0004386">
    <property type="term" value="F:helicase activity"/>
    <property type="evidence" value="ECO:0007669"/>
    <property type="project" value="UniProtKB-KW"/>
</dbReference>
<dbReference type="InterPro" id="IPR027417">
    <property type="entry name" value="P-loop_NTPase"/>
</dbReference>
<dbReference type="Pfam" id="PF21099">
    <property type="entry name" value="POLQ_helical"/>
    <property type="match status" value="1"/>
</dbReference>
<name>A0A7J7ISJ1_BUGNE</name>
<dbReference type="PANTHER" id="PTHR47961:SF12">
    <property type="entry name" value="HELICASE POLQ-LIKE"/>
    <property type="match status" value="1"/>
</dbReference>
<accession>A0A7J7ISJ1</accession>
<feature type="domain" description="POLQ-like helical" evidence="5">
    <location>
        <begin position="113"/>
        <end position="252"/>
    </location>
</feature>
<dbReference type="Proteomes" id="UP000593567">
    <property type="component" value="Unassembled WGS sequence"/>
</dbReference>
<evidence type="ECO:0000259" key="5">
    <source>
        <dbReference type="Pfam" id="PF21099"/>
    </source>
</evidence>
<dbReference type="SUPFAM" id="SSF158702">
    <property type="entry name" value="Sec63 N-terminal domain-like"/>
    <property type="match status" value="1"/>
</dbReference>
<evidence type="ECO:0000256" key="4">
    <source>
        <dbReference type="ARBA" id="ARBA00022840"/>
    </source>
</evidence>
<sequence length="361" mass="40643">MAALESAQYKQMIGRAGRAGIDSSGESILIVQHKDRDKLCSSVQEVYDAISSTLFAKQSSNKETVQLACDTSLSQLASKKLVIQKCNEDGETRLEVTDLGTAAYKGCIEVDIALVLYDDLCKAQLALSVQNYLHLIYLITPYSLVTQFSPDWSHMFNLHCKLSPEDLHVGNAVGVTERFLHRRTMNHGKVDPKEENIHRRFFVALMLYDLYREQPVWEVADKFHQNRGFLQNLLQSAISFASCVYYFTMEMEQFWAYHAIYGAFIKKFSLCAKPELNALMELPGVKIGKATLLYKAGFRSLQQVAYSEVSDLTNKVDYMTRSQARQIKATALMIIKEKSEALRAEADAVIALPTPVPDVSP</sequence>
<dbReference type="GO" id="GO:0016787">
    <property type="term" value="F:hydrolase activity"/>
    <property type="evidence" value="ECO:0007669"/>
    <property type="project" value="UniProtKB-KW"/>
</dbReference>
<evidence type="ECO:0000256" key="2">
    <source>
        <dbReference type="ARBA" id="ARBA00022801"/>
    </source>
</evidence>
<dbReference type="Gene3D" id="1.10.3380.20">
    <property type="match status" value="1"/>
</dbReference>
<dbReference type="Gene3D" id="3.40.50.300">
    <property type="entry name" value="P-loop containing nucleotide triphosphate hydrolases"/>
    <property type="match status" value="1"/>
</dbReference>
<evidence type="ECO:0000256" key="1">
    <source>
        <dbReference type="ARBA" id="ARBA00022741"/>
    </source>
</evidence>
<keyword evidence="7" id="KW-1185">Reference proteome</keyword>
<keyword evidence="1" id="KW-0547">Nucleotide-binding</keyword>
<keyword evidence="4" id="KW-0067">ATP-binding</keyword>
<dbReference type="SUPFAM" id="SSF52540">
    <property type="entry name" value="P-loop containing nucleoside triphosphate hydrolases"/>
    <property type="match status" value="1"/>
</dbReference>
<keyword evidence="3" id="KW-0347">Helicase</keyword>
<evidence type="ECO:0000313" key="7">
    <source>
        <dbReference type="Proteomes" id="UP000593567"/>
    </source>
</evidence>
<dbReference type="OrthoDB" id="2320933at2759"/>
<proteinExistence type="predicted"/>
<comment type="caution">
    <text evidence="6">The sequence shown here is derived from an EMBL/GenBank/DDBJ whole genome shotgun (WGS) entry which is preliminary data.</text>
</comment>
<dbReference type="InterPro" id="IPR048960">
    <property type="entry name" value="POLQ-like_helical"/>
</dbReference>
<dbReference type="PANTHER" id="PTHR47961">
    <property type="entry name" value="DNA POLYMERASE THETA, PUTATIVE (AFU_ORTHOLOGUE AFUA_1G05260)-RELATED"/>
    <property type="match status" value="1"/>
</dbReference>
<protein>
    <submittedName>
        <fullName evidence="6">HELQ</fullName>
    </submittedName>
</protein>
<dbReference type="InterPro" id="IPR050474">
    <property type="entry name" value="Hel308_SKI2-like"/>
</dbReference>
<dbReference type="EMBL" id="VXIV02003522">
    <property type="protein sequence ID" value="KAF6016506.1"/>
    <property type="molecule type" value="Genomic_DNA"/>
</dbReference>
<organism evidence="6 7">
    <name type="scientific">Bugula neritina</name>
    <name type="common">Brown bryozoan</name>
    <name type="synonym">Sertularia neritina</name>
    <dbReference type="NCBI Taxonomy" id="10212"/>
    <lineage>
        <taxon>Eukaryota</taxon>
        <taxon>Metazoa</taxon>
        <taxon>Spiralia</taxon>
        <taxon>Lophotrochozoa</taxon>
        <taxon>Bryozoa</taxon>
        <taxon>Gymnolaemata</taxon>
        <taxon>Cheilostomatida</taxon>
        <taxon>Flustrina</taxon>
        <taxon>Buguloidea</taxon>
        <taxon>Bugulidae</taxon>
        <taxon>Bugula</taxon>
    </lineage>
</organism>
<dbReference type="AlphaFoldDB" id="A0A7J7ISJ1"/>
<evidence type="ECO:0000313" key="6">
    <source>
        <dbReference type="EMBL" id="KAF6016506.1"/>
    </source>
</evidence>
<dbReference type="GO" id="GO:0005524">
    <property type="term" value="F:ATP binding"/>
    <property type="evidence" value="ECO:0007669"/>
    <property type="project" value="UniProtKB-KW"/>
</dbReference>
<reference evidence="6" key="1">
    <citation type="submission" date="2020-06" db="EMBL/GenBank/DDBJ databases">
        <title>Draft genome of Bugula neritina, a colonial animal packing powerful symbionts and potential medicines.</title>
        <authorList>
            <person name="Rayko M."/>
        </authorList>
    </citation>
    <scope>NUCLEOTIDE SEQUENCE [LARGE SCALE GENOMIC DNA]</scope>
    <source>
        <strain evidence="6">Kwan_BN1</strain>
    </source>
</reference>